<gene>
    <name evidence="1" type="ORF">DWV06_01940</name>
</gene>
<reference evidence="1 2" key="1">
    <citation type="submission" date="2018-07" db="EMBL/GenBank/DDBJ databases">
        <title>Anaerosacharophilus polymeroproducens gen. nov. sp. nov., an anaerobic bacterium isolated from salt field.</title>
        <authorList>
            <person name="Kim W."/>
            <person name="Yang S.-H."/>
            <person name="Oh J."/>
            <person name="Lee J.-H."/>
            <person name="Kwon K.K."/>
        </authorList>
    </citation>
    <scope>NUCLEOTIDE SEQUENCE [LARGE SCALE GENOMIC DNA]</scope>
    <source>
        <strain evidence="1 2">MCWD5</strain>
    </source>
</reference>
<dbReference type="EMBL" id="QRCT01000009">
    <property type="protein sequence ID" value="RDU25011.1"/>
    <property type="molecule type" value="Genomic_DNA"/>
</dbReference>
<evidence type="ECO:0000313" key="2">
    <source>
        <dbReference type="Proteomes" id="UP000255036"/>
    </source>
</evidence>
<name>A0A371AZM0_9FIRM</name>
<organism evidence="1 2">
    <name type="scientific">Anaerosacchariphilus polymeriproducens</name>
    <dbReference type="NCBI Taxonomy" id="1812858"/>
    <lineage>
        <taxon>Bacteria</taxon>
        <taxon>Bacillati</taxon>
        <taxon>Bacillota</taxon>
        <taxon>Clostridia</taxon>
        <taxon>Lachnospirales</taxon>
        <taxon>Lachnospiraceae</taxon>
        <taxon>Anaerosacchariphilus</taxon>
    </lineage>
</organism>
<dbReference type="Pfam" id="PF12672">
    <property type="entry name" value="DUF3793"/>
    <property type="match status" value="1"/>
</dbReference>
<proteinExistence type="predicted"/>
<dbReference type="InterPro" id="IPR024523">
    <property type="entry name" value="DUF3793"/>
</dbReference>
<sequence length="205" mass="23803">MNQEVFQIIQSMDLKNLEIQLALQCAPLLTGLKVSNLLIVPNEHTEHVVKMFKETEISFFVLSVTIDKTAFLLYRMDELSDYLKGKGVRKLLNMLGYKSYIFEQVLITFRKKYVRYKKDGLQFPHEMGVLLGYPPEDVFGFITNKGKNFLYAGYWKVYDNLLEKLSLFARFDHAKEVVVRLVSYGVGILEIIEIFSNSRLKKIAV</sequence>
<dbReference type="OrthoDB" id="5393676at2"/>
<evidence type="ECO:0000313" key="1">
    <source>
        <dbReference type="EMBL" id="RDU25011.1"/>
    </source>
</evidence>
<comment type="caution">
    <text evidence="1">The sequence shown here is derived from an EMBL/GenBank/DDBJ whole genome shotgun (WGS) entry which is preliminary data.</text>
</comment>
<dbReference type="Proteomes" id="UP000255036">
    <property type="component" value="Unassembled WGS sequence"/>
</dbReference>
<dbReference type="AlphaFoldDB" id="A0A371AZM0"/>
<protein>
    <submittedName>
        <fullName evidence="1">DUF3793 family protein</fullName>
    </submittedName>
</protein>
<keyword evidence="2" id="KW-1185">Reference proteome</keyword>
<dbReference type="RefSeq" id="WP_115480495.1">
    <property type="nucleotide sequence ID" value="NZ_QRCT01000009.1"/>
</dbReference>
<accession>A0A371AZM0</accession>